<organism evidence="2 3">
    <name type="scientific">Quercus lobata</name>
    <name type="common">Valley oak</name>
    <dbReference type="NCBI Taxonomy" id="97700"/>
    <lineage>
        <taxon>Eukaryota</taxon>
        <taxon>Viridiplantae</taxon>
        <taxon>Streptophyta</taxon>
        <taxon>Embryophyta</taxon>
        <taxon>Tracheophyta</taxon>
        <taxon>Spermatophyta</taxon>
        <taxon>Magnoliopsida</taxon>
        <taxon>eudicotyledons</taxon>
        <taxon>Gunneridae</taxon>
        <taxon>Pentapetalae</taxon>
        <taxon>rosids</taxon>
        <taxon>fabids</taxon>
        <taxon>Fagales</taxon>
        <taxon>Fagaceae</taxon>
        <taxon>Quercus</taxon>
    </lineage>
</organism>
<reference evidence="2 3" key="1">
    <citation type="journal article" date="2016" name="G3 (Bethesda)">
        <title>First Draft Assembly and Annotation of the Genome of a California Endemic Oak Quercus lobata Nee (Fagaceae).</title>
        <authorList>
            <person name="Sork V.L."/>
            <person name="Fitz-Gibbon S.T."/>
            <person name="Puiu D."/>
            <person name="Crepeau M."/>
            <person name="Gugger P.F."/>
            <person name="Sherman R."/>
            <person name="Stevens K."/>
            <person name="Langley C.H."/>
            <person name="Pellegrini M."/>
            <person name="Salzberg S.L."/>
        </authorList>
    </citation>
    <scope>NUCLEOTIDE SEQUENCE [LARGE SCALE GENOMIC DNA]</scope>
    <source>
        <strain evidence="2 3">cv. SW786</strain>
    </source>
</reference>
<keyword evidence="3" id="KW-1185">Reference proteome</keyword>
<keyword evidence="1" id="KW-1133">Transmembrane helix</keyword>
<dbReference type="InParanoid" id="A0A7N2R1J0"/>
<proteinExistence type="predicted"/>
<feature type="transmembrane region" description="Helical" evidence="1">
    <location>
        <begin position="69"/>
        <end position="99"/>
    </location>
</feature>
<evidence type="ECO:0000313" key="2">
    <source>
        <dbReference type="EnsemblPlants" id="QL03p047475:mrna"/>
    </source>
</evidence>
<sequence length="106" mass="11804">MSPESPQHGPAHKANSETQTVILIFLFPFPALASLGERERAFPRSCLSRREREREIRVFDSKHDDDDEFMCAVVAGFSLMIGLGISAFIASILCSGAFFHNAKEVF</sequence>
<reference evidence="2" key="2">
    <citation type="submission" date="2021-01" db="UniProtKB">
        <authorList>
            <consortium name="EnsemblPlants"/>
        </authorList>
    </citation>
    <scope>IDENTIFICATION</scope>
</reference>
<dbReference type="Gramene" id="QL03p047475:mrna">
    <property type="protein sequence ID" value="QL03p047475:mrna"/>
    <property type="gene ID" value="QL03p047475"/>
</dbReference>
<evidence type="ECO:0000313" key="3">
    <source>
        <dbReference type="Proteomes" id="UP000594261"/>
    </source>
</evidence>
<name>A0A7N2R1J0_QUELO</name>
<dbReference type="AlphaFoldDB" id="A0A7N2R1J0"/>
<keyword evidence="1" id="KW-0472">Membrane</keyword>
<dbReference type="Proteomes" id="UP000594261">
    <property type="component" value="Chromosome 3"/>
</dbReference>
<dbReference type="EMBL" id="LRBV02000003">
    <property type="status" value="NOT_ANNOTATED_CDS"/>
    <property type="molecule type" value="Genomic_DNA"/>
</dbReference>
<evidence type="ECO:0000256" key="1">
    <source>
        <dbReference type="SAM" id="Phobius"/>
    </source>
</evidence>
<keyword evidence="1" id="KW-0812">Transmembrane</keyword>
<accession>A0A7N2R1J0</accession>
<protein>
    <recommendedName>
        <fullName evidence="4">Transmembrane protein</fullName>
    </recommendedName>
</protein>
<evidence type="ECO:0008006" key="4">
    <source>
        <dbReference type="Google" id="ProtNLM"/>
    </source>
</evidence>
<dbReference type="EnsemblPlants" id="QL03p047475:mrna">
    <property type="protein sequence ID" value="QL03p047475:mrna"/>
    <property type="gene ID" value="QL03p047475"/>
</dbReference>